<keyword evidence="2" id="KW-1185">Reference proteome</keyword>
<evidence type="ECO:0000313" key="2">
    <source>
        <dbReference type="Proteomes" id="UP001438112"/>
    </source>
</evidence>
<proteinExistence type="predicted"/>
<dbReference type="RefSeq" id="WP_353317807.1">
    <property type="nucleotide sequence ID" value="NZ_BAABVV010000033.1"/>
</dbReference>
<gene>
    <name evidence="1" type="ORF">AP20H10_06960</name>
</gene>
<organism evidence="1 2">
    <name type="scientific">Apilactobacillus apinorum</name>
    <dbReference type="NCBI Taxonomy" id="1218495"/>
    <lineage>
        <taxon>Bacteria</taxon>
        <taxon>Bacillati</taxon>
        <taxon>Bacillota</taxon>
        <taxon>Bacilli</taxon>
        <taxon>Lactobacillales</taxon>
        <taxon>Lactobacillaceae</taxon>
        <taxon>Apilactobacillus</taxon>
    </lineage>
</organism>
<name>A0ABP9ZHQ9_9LACO</name>
<sequence>MKKLLIIGNGFDLHLKLRSSFSNFFEYERYGKSNSTYYSSISESNRYENNGQNPSTIPVRKQIKMYTEYMFNGFDGEQIKPFDQFNFWILYLGYIKNFPEFDNINDSFEKNSTTKSLDNWSDVEYQIQLLLSISEEAITNYKKIIYDTQKYRDGDTYDGYTKTIIETYETSLLNELGKITYKGVLIINLFHLALVSGWDLYNEDLYEYLYSELTKLEIEFQKYLLDETKNIDYKNKASKFCSKLVDNSSDYNLINFNYTSFYKLDDSTKVNIHSTLEENGHPIIGISSTGQDEDIFKKPYFKFSKTYRIMSLSRSSDVKEILPDNVDEIIFYGQSLSDADYLYFESIFNHYKIYEKNSNVKLIFKYSNFEVKNNKITPEQSQVLSAYRLINKFAERNGHKNLLTNQLMFRKVCIDLLEEE</sequence>
<accession>A0ABP9ZHQ9</accession>
<dbReference type="Pfam" id="PF14253">
    <property type="entry name" value="AbiH"/>
    <property type="match status" value="1"/>
</dbReference>
<dbReference type="InterPro" id="IPR025935">
    <property type="entry name" value="AbiH"/>
</dbReference>
<protein>
    <submittedName>
        <fullName evidence="1">AbiH family protein</fullName>
    </submittedName>
</protein>
<dbReference type="EMBL" id="BAABVV010000033">
    <property type="protein sequence ID" value="GAA6114333.1"/>
    <property type="molecule type" value="Genomic_DNA"/>
</dbReference>
<evidence type="ECO:0000313" key="1">
    <source>
        <dbReference type="EMBL" id="GAA6114333.1"/>
    </source>
</evidence>
<reference evidence="1 2" key="1">
    <citation type="submission" date="2024-03" db="EMBL/GenBank/DDBJ databases">
        <title>Inconsistent identification of Apilactobacillus kunkeei-related strains obtained by well-developed overall genome related indices.</title>
        <authorList>
            <person name="Maeno S."/>
            <person name="Endo A."/>
        </authorList>
    </citation>
    <scope>NUCLEOTIDE SEQUENCE [LARGE SCALE GENOMIC DNA]</scope>
    <source>
        <strain evidence="1 2">20H-10</strain>
    </source>
</reference>
<comment type="caution">
    <text evidence="1">The sequence shown here is derived from an EMBL/GenBank/DDBJ whole genome shotgun (WGS) entry which is preliminary data.</text>
</comment>
<dbReference type="Proteomes" id="UP001438112">
    <property type="component" value="Unassembled WGS sequence"/>
</dbReference>